<reference evidence="1" key="1">
    <citation type="journal article" date="2023" name="Mol. Phylogenet. Evol.">
        <title>Genome-scale phylogeny and comparative genomics of the fungal order Sordariales.</title>
        <authorList>
            <person name="Hensen N."/>
            <person name="Bonometti L."/>
            <person name="Westerberg I."/>
            <person name="Brannstrom I.O."/>
            <person name="Guillou S."/>
            <person name="Cros-Aarteil S."/>
            <person name="Calhoun S."/>
            <person name="Haridas S."/>
            <person name="Kuo A."/>
            <person name="Mondo S."/>
            <person name="Pangilinan J."/>
            <person name="Riley R."/>
            <person name="LaButti K."/>
            <person name="Andreopoulos B."/>
            <person name="Lipzen A."/>
            <person name="Chen C."/>
            <person name="Yan M."/>
            <person name="Daum C."/>
            <person name="Ng V."/>
            <person name="Clum A."/>
            <person name="Steindorff A."/>
            <person name="Ohm R.A."/>
            <person name="Martin F."/>
            <person name="Silar P."/>
            <person name="Natvig D.O."/>
            <person name="Lalanne C."/>
            <person name="Gautier V."/>
            <person name="Ament-Velasquez S.L."/>
            <person name="Kruys A."/>
            <person name="Hutchinson M.I."/>
            <person name="Powell A.J."/>
            <person name="Barry K."/>
            <person name="Miller A.N."/>
            <person name="Grigoriev I.V."/>
            <person name="Debuchy R."/>
            <person name="Gladieux P."/>
            <person name="Hiltunen Thoren M."/>
            <person name="Johannesson H."/>
        </authorList>
    </citation>
    <scope>NUCLEOTIDE SEQUENCE</scope>
    <source>
        <strain evidence="1">CBS 731.68</strain>
    </source>
</reference>
<evidence type="ECO:0000313" key="1">
    <source>
        <dbReference type="EMBL" id="KAK4121546.1"/>
    </source>
</evidence>
<keyword evidence="2" id="KW-1185">Reference proteome</keyword>
<dbReference type="RefSeq" id="XP_062645317.1">
    <property type="nucleotide sequence ID" value="XM_062797143.1"/>
</dbReference>
<gene>
    <name evidence="1" type="ORF">N657DRAFT_692081</name>
</gene>
<accession>A0AAN6TX94</accession>
<protein>
    <submittedName>
        <fullName evidence="1">Uncharacterized protein</fullName>
    </submittedName>
</protein>
<proteinExistence type="predicted"/>
<sequence>MFLLGLTPSSTFQFFSATSPTRLSSGPPRLNSEPPFFLNSILAGTFSTLLQSVPFSQLCHEGDPWFLASSEIGQPSNNLGNDSATRGGSFQFPAKFSHHLAAYGTPLGVLTFLSLCQQVGNLSSPALGASSSILLPISTIFLKAPISYRPRSRGAHKVISVIGPPRFQFFSLYYFPPQSKHPPPGLGVHAPVLLAQPESRKVYSHTCCRYSLRSNCKTVSEFRPFISS</sequence>
<dbReference type="GeneID" id="87833910"/>
<dbReference type="EMBL" id="MU853233">
    <property type="protein sequence ID" value="KAK4121546.1"/>
    <property type="molecule type" value="Genomic_DNA"/>
</dbReference>
<reference evidence="1" key="2">
    <citation type="submission" date="2023-05" db="EMBL/GenBank/DDBJ databases">
        <authorList>
            <consortium name="Lawrence Berkeley National Laboratory"/>
            <person name="Steindorff A."/>
            <person name="Hensen N."/>
            <person name="Bonometti L."/>
            <person name="Westerberg I."/>
            <person name="Brannstrom I.O."/>
            <person name="Guillou S."/>
            <person name="Cros-Aarteil S."/>
            <person name="Calhoun S."/>
            <person name="Haridas S."/>
            <person name="Kuo A."/>
            <person name="Mondo S."/>
            <person name="Pangilinan J."/>
            <person name="Riley R."/>
            <person name="Labutti K."/>
            <person name="Andreopoulos B."/>
            <person name="Lipzen A."/>
            <person name="Chen C."/>
            <person name="Yanf M."/>
            <person name="Daum C."/>
            <person name="Ng V."/>
            <person name="Clum A."/>
            <person name="Ohm R."/>
            <person name="Martin F."/>
            <person name="Silar P."/>
            <person name="Natvig D."/>
            <person name="Lalanne C."/>
            <person name="Gautier V."/>
            <person name="Ament-Velasquez S.L."/>
            <person name="Kruys A."/>
            <person name="Hutchinson M.I."/>
            <person name="Powell A.J."/>
            <person name="Barry K."/>
            <person name="Miller A.N."/>
            <person name="Grigoriev I.V."/>
            <person name="Debuchy R."/>
            <person name="Gladieux P."/>
            <person name="Thoren M.H."/>
            <person name="Johannesson H."/>
        </authorList>
    </citation>
    <scope>NUCLEOTIDE SEQUENCE</scope>
    <source>
        <strain evidence="1">CBS 731.68</strain>
    </source>
</reference>
<comment type="caution">
    <text evidence="1">The sequence shown here is derived from an EMBL/GenBank/DDBJ whole genome shotgun (WGS) entry which is preliminary data.</text>
</comment>
<dbReference type="Proteomes" id="UP001302602">
    <property type="component" value="Unassembled WGS sequence"/>
</dbReference>
<evidence type="ECO:0000313" key="2">
    <source>
        <dbReference type="Proteomes" id="UP001302602"/>
    </source>
</evidence>
<organism evidence="1 2">
    <name type="scientific">Parathielavia appendiculata</name>
    <dbReference type="NCBI Taxonomy" id="2587402"/>
    <lineage>
        <taxon>Eukaryota</taxon>
        <taxon>Fungi</taxon>
        <taxon>Dikarya</taxon>
        <taxon>Ascomycota</taxon>
        <taxon>Pezizomycotina</taxon>
        <taxon>Sordariomycetes</taxon>
        <taxon>Sordariomycetidae</taxon>
        <taxon>Sordariales</taxon>
        <taxon>Chaetomiaceae</taxon>
        <taxon>Parathielavia</taxon>
    </lineage>
</organism>
<name>A0AAN6TX94_9PEZI</name>
<dbReference type="AlphaFoldDB" id="A0AAN6TX94"/>